<dbReference type="InterPro" id="IPR036640">
    <property type="entry name" value="ABC1_TM_sf"/>
</dbReference>
<evidence type="ECO:0000256" key="6">
    <source>
        <dbReference type="ARBA" id="ARBA00022801"/>
    </source>
</evidence>
<dbReference type="RefSeq" id="WP_194029595.1">
    <property type="nucleotide sequence ID" value="NZ_JADEWZ010000015.1"/>
</dbReference>
<evidence type="ECO:0000259" key="13">
    <source>
        <dbReference type="PROSITE" id="PS50042"/>
    </source>
</evidence>
<dbReference type="InterPro" id="IPR018490">
    <property type="entry name" value="cNMP-bd_dom_sf"/>
</dbReference>
<feature type="transmembrane region" description="Helical" evidence="12">
    <location>
        <begin position="506"/>
        <end position="529"/>
    </location>
</feature>
<dbReference type="PANTHER" id="PTHR43394">
    <property type="entry name" value="ATP-DEPENDENT PERMEASE MDL1, MITOCHONDRIAL"/>
    <property type="match status" value="1"/>
</dbReference>
<evidence type="ECO:0000313" key="17">
    <source>
        <dbReference type="EMBL" id="MBE9116501.1"/>
    </source>
</evidence>
<dbReference type="PROSITE" id="PS50990">
    <property type="entry name" value="PEPTIDASE_C39"/>
    <property type="match status" value="1"/>
</dbReference>
<feature type="transmembrane region" description="Helical" evidence="12">
    <location>
        <begin position="576"/>
        <end position="601"/>
    </location>
</feature>
<evidence type="ECO:0000259" key="16">
    <source>
        <dbReference type="PROSITE" id="PS50990"/>
    </source>
</evidence>
<keyword evidence="10 12" id="KW-0472">Membrane</keyword>
<dbReference type="GO" id="GO:0015421">
    <property type="term" value="F:ABC-type oligopeptide transporter activity"/>
    <property type="evidence" value="ECO:0007669"/>
    <property type="project" value="TreeGrafter"/>
</dbReference>
<dbReference type="InterPro" id="IPR011527">
    <property type="entry name" value="ABC1_TM_dom"/>
</dbReference>
<dbReference type="FunFam" id="3.40.50.300:FF:000221">
    <property type="entry name" value="Multidrug ABC transporter ATP-binding protein"/>
    <property type="match status" value="1"/>
</dbReference>
<keyword evidence="9 12" id="KW-1133">Transmembrane helix</keyword>
<dbReference type="InterPro" id="IPR010132">
    <property type="entry name" value="ATPase_T1SS_HlyB"/>
</dbReference>
<feature type="transmembrane region" description="Helical" evidence="12">
    <location>
        <begin position="465"/>
        <end position="486"/>
    </location>
</feature>
<dbReference type="CDD" id="cd00038">
    <property type="entry name" value="CAP_ED"/>
    <property type="match status" value="1"/>
</dbReference>
<comment type="caution">
    <text evidence="17">The sequence shown here is derived from an EMBL/GenBank/DDBJ whole genome shotgun (WGS) entry which is preliminary data.</text>
</comment>
<evidence type="ECO:0000256" key="5">
    <source>
        <dbReference type="ARBA" id="ARBA00022741"/>
    </source>
</evidence>
<dbReference type="AlphaFoldDB" id="A0A8J7DZB3"/>
<evidence type="ECO:0000313" key="18">
    <source>
        <dbReference type="Proteomes" id="UP000654482"/>
    </source>
</evidence>
<dbReference type="PROSITE" id="PS50042">
    <property type="entry name" value="CNMP_BINDING_3"/>
    <property type="match status" value="1"/>
</dbReference>
<dbReference type="GO" id="GO:0030256">
    <property type="term" value="C:type I protein secretion system complex"/>
    <property type="evidence" value="ECO:0007669"/>
    <property type="project" value="InterPro"/>
</dbReference>
<gene>
    <name evidence="17" type="ORF">IQ249_11375</name>
</gene>
<dbReference type="GO" id="GO:0008234">
    <property type="term" value="F:cysteine-type peptidase activity"/>
    <property type="evidence" value="ECO:0007669"/>
    <property type="project" value="UniProtKB-KW"/>
</dbReference>
<dbReference type="NCBIfam" id="TIGR01846">
    <property type="entry name" value="type_I_sec_HlyB"/>
    <property type="match status" value="1"/>
</dbReference>
<dbReference type="GO" id="GO:0005886">
    <property type="term" value="C:plasma membrane"/>
    <property type="evidence" value="ECO:0007669"/>
    <property type="project" value="UniProtKB-SubCell"/>
</dbReference>
<keyword evidence="3" id="KW-1003">Cell membrane</keyword>
<dbReference type="Gene3D" id="3.90.70.10">
    <property type="entry name" value="Cysteine proteinases"/>
    <property type="match status" value="1"/>
</dbReference>
<dbReference type="InterPro" id="IPR000595">
    <property type="entry name" value="cNMP-bd_dom"/>
</dbReference>
<reference evidence="17" key="1">
    <citation type="submission" date="2020-10" db="EMBL/GenBank/DDBJ databases">
        <authorList>
            <person name="Castelo-Branco R."/>
            <person name="Eusebio N."/>
            <person name="Adriana R."/>
            <person name="Vieira A."/>
            <person name="Brugerolle De Fraissinette N."/>
            <person name="Rezende De Castro R."/>
            <person name="Schneider M.P."/>
            <person name="Vasconcelos V."/>
            <person name="Leao P.N."/>
        </authorList>
    </citation>
    <scope>NUCLEOTIDE SEQUENCE</scope>
    <source>
        <strain evidence="17">LEGE 07157</strain>
    </source>
</reference>
<dbReference type="SMART" id="SM00382">
    <property type="entry name" value="AAA"/>
    <property type="match status" value="1"/>
</dbReference>
<comment type="subcellular location">
    <subcellularLocation>
        <location evidence="1">Cell membrane</location>
        <topology evidence="1">Multi-pass membrane protein</topology>
    </subcellularLocation>
</comment>
<evidence type="ECO:0000256" key="9">
    <source>
        <dbReference type="ARBA" id="ARBA00022989"/>
    </source>
</evidence>
<keyword evidence="2" id="KW-0813">Transport</keyword>
<evidence type="ECO:0000259" key="15">
    <source>
        <dbReference type="PROSITE" id="PS50929"/>
    </source>
</evidence>
<feature type="domain" description="Cyclic nucleotide-binding" evidence="13">
    <location>
        <begin position="17"/>
        <end position="120"/>
    </location>
</feature>
<evidence type="ECO:0000256" key="4">
    <source>
        <dbReference type="ARBA" id="ARBA00022692"/>
    </source>
</evidence>
<keyword evidence="18" id="KW-1185">Reference proteome</keyword>
<dbReference type="Pfam" id="PF03412">
    <property type="entry name" value="Peptidase_C39"/>
    <property type="match status" value="1"/>
</dbReference>
<evidence type="ECO:0000256" key="7">
    <source>
        <dbReference type="ARBA" id="ARBA00022807"/>
    </source>
</evidence>
<feature type="domain" description="ABC transporter" evidence="14">
    <location>
        <begin position="782"/>
        <end position="1017"/>
    </location>
</feature>
<evidence type="ECO:0000256" key="2">
    <source>
        <dbReference type="ARBA" id="ARBA00022448"/>
    </source>
</evidence>
<evidence type="ECO:0000256" key="10">
    <source>
        <dbReference type="ARBA" id="ARBA00023136"/>
    </source>
</evidence>
<keyword evidence="7" id="KW-0645">Protease</keyword>
<dbReference type="PROSITE" id="PS50893">
    <property type="entry name" value="ABC_TRANSPORTER_2"/>
    <property type="match status" value="1"/>
</dbReference>
<dbReference type="EMBL" id="JADEWZ010000015">
    <property type="protein sequence ID" value="MBE9116501.1"/>
    <property type="molecule type" value="Genomic_DNA"/>
</dbReference>
<evidence type="ECO:0000259" key="14">
    <source>
        <dbReference type="PROSITE" id="PS50893"/>
    </source>
</evidence>
<keyword evidence="7" id="KW-0788">Thiol protease</keyword>
<dbReference type="PROSITE" id="PS00211">
    <property type="entry name" value="ABC_TRANSPORTER_1"/>
    <property type="match status" value="1"/>
</dbReference>
<dbReference type="InterPro" id="IPR014710">
    <property type="entry name" value="RmlC-like_jellyroll"/>
</dbReference>
<keyword evidence="8" id="KW-0067">ATP-binding</keyword>
<keyword evidence="4 12" id="KW-0812">Transmembrane</keyword>
<dbReference type="Pfam" id="PF00005">
    <property type="entry name" value="ABC_tran"/>
    <property type="match status" value="1"/>
</dbReference>
<protein>
    <submittedName>
        <fullName evidence="17">Peptidase domain-containing ABC transporter</fullName>
    </submittedName>
</protein>
<feature type="region of interest" description="Disordered" evidence="11">
    <location>
        <begin position="238"/>
        <end position="307"/>
    </location>
</feature>
<dbReference type="PROSITE" id="PS50929">
    <property type="entry name" value="ABC_TM1F"/>
    <property type="match status" value="1"/>
</dbReference>
<dbReference type="Gene3D" id="2.60.120.10">
    <property type="entry name" value="Jelly Rolls"/>
    <property type="match status" value="1"/>
</dbReference>
<proteinExistence type="predicted"/>
<organism evidence="17 18">
    <name type="scientific">Lusitaniella coriacea LEGE 07157</name>
    <dbReference type="NCBI Taxonomy" id="945747"/>
    <lineage>
        <taxon>Bacteria</taxon>
        <taxon>Bacillati</taxon>
        <taxon>Cyanobacteriota</taxon>
        <taxon>Cyanophyceae</taxon>
        <taxon>Spirulinales</taxon>
        <taxon>Lusitaniellaceae</taxon>
        <taxon>Lusitaniella</taxon>
    </lineage>
</organism>
<dbReference type="SUPFAM" id="SSF90123">
    <property type="entry name" value="ABC transporter transmembrane region"/>
    <property type="match status" value="1"/>
</dbReference>
<dbReference type="Pfam" id="PF00027">
    <property type="entry name" value="cNMP_binding"/>
    <property type="match status" value="1"/>
</dbReference>
<dbReference type="GO" id="GO:0005524">
    <property type="term" value="F:ATP binding"/>
    <property type="evidence" value="ECO:0007669"/>
    <property type="project" value="UniProtKB-KW"/>
</dbReference>
<name>A0A8J7DZB3_9CYAN</name>
<feature type="domain" description="Peptidase C39" evidence="16">
    <location>
        <begin position="316"/>
        <end position="437"/>
    </location>
</feature>
<dbReference type="Gene3D" id="3.40.50.300">
    <property type="entry name" value="P-loop containing nucleotide triphosphate hydrolases"/>
    <property type="match status" value="1"/>
</dbReference>
<dbReference type="InterPro" id="IPR017871">
    <property type="entry name" value="ABC_transporter-like_CS"/>
</dbReference>
<dbReference type="InterPro" id="IPR005074">
    <property type="entry name" value="Peptidase_C39"/>
</dbReference>
<dbReference type="SMART" id="SM00100">
    <property type="entry name" value="cNMP"/>
    <property type="match status" value="1"/>
</dbReference>
<evidence type="ECO:0000256" key="11">
    <source>
        <dbReference type="SAM" id="MobiDB-lite"/>
    </source>
</evidence>
<dbReference type="InterPro" id="IPR027417">
    <property type="entry name" value="P-loop_NTPase"/>
</dbReference>
<dbReference type="GO" id="GO:0030253">
    <property type="term" value="P:protein secretion by the type I secretion system"/>
    <property type="evidence" value="ECO:0007669"/>
    <property type="project" value="InterPro"/>
</dbReference>
<feature type="transmembrane region" description="Helical" evidence="12">
    <location>
        <begin position="607"/>
        <end position="627"/>
    </location>
</feature>
<accession>A0A8J7DZB3</accession>
<sequence length="1023" mass="114857">MTVNSPNIQEFLAVVPPFNRLSNKVLIQIAKKFEVRRYSMGEEIAIGTMLPSEIAIVYQGNVRLLGYEPNTQMPIALTLLEPGEMVGWAGLIRGIPTETAIASTDLLTLTLPAEDFLGLLRKHPILAEYFQETPALNETFEFLHQAVQQQAKLIENVQRLALEVHSNTIVCNLPPGKSLEKHLDSERLWFLSSGRISGKRRELPPGSPLNRDFSEGLKVAGDRPARLIGLPKSVISHQRLTARQMADGSRQMGKTHADKEREEVSEESSVNSGEDRRGEEDAETRGGGDTESNGRGAMLAPRDSTPHQNYPFFRGRRGAVDATLACFTMLAQYFRIPFRREIVQRLLIEQMQRRGSLSLNACGSVAELMGLNIQLLQVPPSAVTRLHPPALIYWEDSVAILYEARDRVMVIANPREGIETYSPEEFIEKWDKRGQVLLLQPGKETPQQHFGWQWFLPALFKYRKVLFLVLLASFFVQLFGLANPLIIQLIIDQVIVKGSFDTLDTLGIFLLAVAVFEALLSSLRTYLFVDTTNRIDLTLGTKIIDRLLRLPLRYFERRPVGELSSRINELENIRSFLTGTALTAVLDAVFSVIYVIVMLFYSWKLTIVALSTIPIFVLIAAFFSPIVRKQLRTKAERNAKTQSYLVEVVSGIQTVKAQNIESRSRWRWQDYYARYVTAGFRTVITSTTASAISNFLNKFSGLLVLWFGASLVLKGQLTLGELIAFRIIASYVTGPVLRLGQLWQNFQETALSLERIADIIDTPQEAEKDRRNIPMPNLQGAVKYENISFRFRSGDTLQLDNVNLEVKAGQFVGIVGQSGAGKSTLTKLLVRLYEPDAGRISIDNYDISKVELYSLRRQLGVVPQDTLLFDGTVEDNIRLTNPDATTEEVIEAAKIAAAHDFIMNLPNGYDTRVGERGSALSGGQRQRIAIARTILQNPQLLILDEATSALDYPTERQVCENLARAFANTTVFFITHRLGTVKNADLIVVMDKGNVAEQGNHAELMAMKGRYYCLYQHQDFVTR</sequence>
<keyword evidence="6" id="KW-0378">Hydrolase</keyword>
<dbReference type="Pfam" id="PF00664">
    <property type="entry name" value="ABC_membrane"/>
    <property type="match status" value="1"/>
</dbReference>
<dbReference type="SUPFAM" id="SSF52540">
    <property type="entry name" value="P-loop containing nucleoside triphosphate hydrolases"/>
    <property type="match status" value="1"/>
</dbReference>
<evidence type="ECO:0000256" key="1">
    <source>
        <dbReference type="ARBA" id="ARBA00004651"/>
    </source>
</evidence>
<dbReference type="CDD" id="cd02259">
    <property type="entry name" value="Peptidase_C39_like"/>
    <property type="match status" value="1"/>
</dbReference>
<dbReference type="GO" id="GO:0016887">
    <property type="term" value="F:ATP hydrolysis activity"/>
    <property type="evidence" value="ECO:0007669"/>
    <property type="project" value="InterPro"/>
</dbReference>
<dbReference type="SUPFAM" id="SSF51206">
    <property type="entry name" value="cAMP-binding domain-like"/>
    <property type="match status" value="1"/>
</dbReference>
<dbReference type="GO" id="GO:0006508">
    <property type="term" value="P:proteolysis"/>
    <property type="evidence" value="ECO:0007669"/>
    <property type="project" value="InterPro"/>
</dbReference>
<keyword evidence="5" id="KW-0547">Nucleotide-binding</keyword>
<dbReference type="InterPro" id="IPR039421">
    <property type="entry name" value="Type_1_exporter"/>
</dbReference>
<dbReference type="InterPro" id="IPR003439">
    <property type="entry name" value="ABC_transporter-like_ATP-bd"/>
</dbReference>
<feature type="compositionally biased region" description="Basic and acidic residues" evidence="11">
    <location>
        <begin position="273"/>
        <end position="288"/>
    </location>
</feature>
<evidence type="ECO:0000256" key="8">
    <source>
        <dbReference type="ARBA" id="ARBA00022840"/>
    </source>
</evidence>
<evidence type="ECO:0000256" key="12">
    <source>
        <dbReference type="SAM" id="Phobius"/>
    </source>
</evidence>
<dbReference type="CDD" id="cd18782">
    <property type="entry name" value="ABC_6TM_PrtD_LapB_HlyB_like"/>
    <property type="match status" value="1"/>
</dbReference>
<dbReference type="Gene3D" id="1.20.1560.10">
    <property type="entry name" value="ABC transporter type 1, transmembrane domain"/>
    <property type="match status" value="1"/>
</dbReference>
<feature type="domain" description="ABC transmembrane type-1" evidence="15">
    <location>
        <begin position="467"/>
        <end position="748"/>
    </location>
</feature>
<dbReference type="InterPro" id="IPR003593">
    <property type="entry name" value="AAA+_ATPase"/>
</dbReference>
<evidence type="ECO:0000256" key="3">
    <source>
        <dbReference type="ARBA" id="ARBA00022475"/>
    </source>
</evidence>
<dbReference type="PANTHER" id="PTHR43394:SF1">
    <property type="entry name" value="ATP-BINDING CASSETTE SUB-FAMILY B MEMBER 10, MITOCHONDRIAL"/>
    <property type="match status" value="1"/>
</dbReference>
<dbReference type="Proteomes" id="UP000654482">
    <property type="component" value="Unassembled WGS sequence"/>
</dbReference>